<dbReference type="EMBL" id="DS113208">
    <property type="protein sequence ID" value="EAY19416.1"/>
    <property type="molecule type" value="Genomic_DNA"/>
</dbReference>
<gene>
    <name evidence="2" type="ORF">TVAG_101340</name>
</gene>
<feature type="region of interest" description="Disordered" evidence="1">
    <location>
        <begin position="101"/>
        <end position="133"/>
    </location>
</feature>
<evidence type="ECO:0000313" key="3">
    <source>
        <dbReference type="Proteomes" id="UP000001542"/>
    </source>
</evidence>
<protein>
    <recommendedName>
        <fullName evidence="4">Nucleoplasmin-like domain-containing protein</fullName>
    </recommendedName>
</protein>
<dbReference type="Proteomes" id="UP000001542">
    <property type="component" value="Unassembled WGS sequence"/>
</dbReference>
<accession>A2DJL6</accession>
<dbReference type="AlphaFoldDB" id="A2DJL6"/>
<reference evidence="2" key="2">
    <citation type="journal article" date="2007" name="Science">
        <title>Draft genome sequence of the sexually transmitted pathogen Trichomonas vaginalis.</title>
        <authorList>
            <person name="Carlton J.M."/>
            <person name="Hirt R.P."/>
            <person name="Silva J.C."/>
            <person name="Delcher A.L."/>
            <person name="Schatz M."/>
            <person name="Zhao Q."/>
            <person name="Wortman J.R."/>
            <person name="Bidwell S.L."/>
            <person name="Alsmark U.C.M."/>
            <person name="Besteiro S."/>
            <person name="Sicheritz-Ponten T."/>
            <person name="Noel C.J."/>
            <person name="Dacks J.B."/>
            <person name="Foster P.G."/>
            <person name="Simillion C."/>
            <person name="Van de Peer Y."/>
            <person name="Miranda-Saavedra D."/>
            <person name="Barton G.J."/>
            <person name="Westrop G.D."/>
            <person name="Mueller S."/>
            <person name="Dessi D."/>
            <person name="Fiori P.L."/>
            <person name="Ren Q."/>
            <person name="Paulsen I."/>
            <person name="Zhang H."/>
            <person name="Bastida-Corcuera F.D."/>
            <person name="Simoes-Barbosa A."/>
            <person name="Brown M.T."/>
            <person name="Hayes R.D."/>
            <person name="Mukherjee M."/>
            <person name="Okumura C.Y."/>
            <person name="Schneider R."/>
            <person name="Smith A.J."/>
            <person name="Vanacova S."/>
            <person name="Villalvazo M."/>
            <person name="Haas B.J."/>
            <person name="Pertea M."/>
            <person name="Feldblyum T.V."/>
            <person name="Utterback T.R."/>
            <person name="Shu C.L."/>
            <person name="Osoegawa K."/>
            <person name="de Jong P.J."/>
            <person name="Hrdy I."/>
            <person name="Horvathova L."/>
            <person name="Zubacova Z."/>
            <person name="Dolezal P."/>
            <person name="Malik S.B."/>
            <person name="Logsdon J.M. Jr."/>
            <person name="Henze K."/>
            <person name="Gupta A."/>
            <person name="Wang C.C."/>
            <person name="Dunne R.L."/>
            <person name="Upcroft J.A."/>
            <person name="Upcroft P."/>
            <person name="White O."/>
            <person name="Salzberg S.L."/>
            <person name="Tang P."/>
            <person name="Chiu C.-H."/>
            <person name="Lee Y.-S."/>
            <person name="Embley T.M."/>
            <person name="Coombs G.H."/>
            <person name="Mottram J.C."/>
            <person name="Tachezy J."/>
            <person name="Fraser-Liggett C.M."/>
            <person name="Johnson P.J."/>
        </authorList>
    </citation>
    <scope>NUCLEOTIDE SEQUENCE [LARGE SCALE GENOMIC DNA]</scope>
    <source>
        <strain evidence="2">G3</strain>
    </source>
</reference>
<feature type="compositionally biased region" description="Acidic residues" evidence="1">
    <location>
        <begin position="104"/>
        <end position="133"/>
    </location>
</feature>
<organism evidence="2 3">
    <name type="scientific">Trichomonas vaginalis (strain ATCC PRA-98 / G3)</name>
    <dbReference type="NCBI Taxonomy" id="412133"/>
    <lineage>
        <taxon>Eukaryota</taxon>
        <taxon>Metamonada</taxon>
        <taxon>Parabasalia</taxon>
        <taxon>Trichomonadida</taxon>
        <taxon>Trichomonadidae</taxon>
        <taxon>Trichomonas</taxon>
    </lineage>
</organism>
<keyword evidence="3" id="KW-1185">Reference proteome</keyword>
<reference evidence="2" key="1">
    <citation type="submission" date="2006-10" db="EMBL/GenBank/DDBJ databases">
        <authorList>
            <person name="Amadeo P."/>
            <person name="Zhao Q."/>
            <person name="Wortman J."/>
            <person name="Fraser-Liggett C."/>
            <person name="Carlton J."/>
        </authorList>
    </citation>
    <scope>NUCLEOTIDE SEQUENCE</scope>
    <source>
        <strain evidence="2">G3</strain>
    </source>
</reference>
<dbReference type="KEGG" id="tva:5464942"/>
<dbReference type="InParanoid" id="A2DJL6"/>
<evidence type="ECO:0000313" key="2">
    <source>
        <dbReference type="EMBL" id="EAY19416.1"/>
    </source>
</evidence>
<name>A2DJL6_TRIV3</name>
<dbReference type="RefSeq" id="XP_001580402.1">
    <property type="nucleotide sequence ID" value="XM_001580352.1"/>
</dbReference>
<evidence type="ECO:0000256" key="1">
    <source>
        <dbReference type="SAM" id="MobiDB-lite"/>
    </source>
</evidence>
<sequence>MTSIFRLTVNSGQTVPIEFKEYMMVTISKGILMVRPDQTRPVLVTIKYMDLQDNKEKSEKLCVFDPGQTDVVIENLYYDTQRPTITVPEGATVKFEGVFTSSEEFADHDEEENSSSEAQDDEEDDDFQAEESE</sequence>
<dbReference type="VEuPathDB" id="TrichDB:TVAGG3_1035800"/>
<proteinExistence type="predicted"/>
<evidence type="ECO:0008006" key="4">
    <source>
        <dbReference type="Google" id="ProtNLM"/>
    </source>
</evidence>
<dbReference type="VEuPathDB" id="TrichDB:TVAG_101340"/>